<accession>A0A1V6CD68</accession>
<comment type="caution">
    <text evidence="1">The sequence shown here is derived from an EMBL/GenBank/DDBJ whole genome shotgun (WGS) entry which is preliminary data.</text>
</comment>
<protein>
    <submittedName>
        <fullName evidence="1">Uncharacterized protein</fullName>
    </submittedName>
</protein>
<name>A0A1V6CD68_UNCT6</name>
<evidence type="ECO:0000313" key="1">
    <source>
        <dbReference type="EMBL" id="OQB74869.1"/>
    </source>
</evidence>
<reference evidence="1" key="1">
    <citation type="submission" date="2017-02" db="EMBL/GenBank/DDBJ databases">
        <title>Delving into the versatile metabolic prowess of the omnipresent phylum Bacteroidetes.</title>
        <authorList>
            <person name="Nobu M.K."/>
            <person name="Mei R."/>
            <person name="Narihiro T."/>
            <person name="Kuroda K."/>
            <person name="Liu W.-T."/>
        </authorList>
    </citation>
    <scope>NUCLEOTIDE SEQUENCE</scope>
    <source>
        <strain evidence="1">ADurb.Bin131</strain>
    </source>
</reference>
<sequence>MPEKKLKIQGIEKKLVLSGAIYLYDRWKPKIIVI</sequence>
<gene>
    <name evidence="1" type="ORF">BWX89_00358</name>
</gene>
<dbReference type="AlphaFoldDB" id="A0A1V6CD68"/>
<dbReference type="Proteomes" id="UP000485562">
    <property type="component" value="Unassembled WGS sequence"/>
</dbReference>
<dbReference type="EMBL" id="MWDQ01000027">
    <property type="protein sequence ID" value="OQB74869.1"/>
    <property type="molecule type" value="Genomic_DNA"/>
</dbReference>
<organism evidence="1">
    <name type="scientific">candidate division TA06 bacterium ADurb.Bin131</name>
    <dbReference type="NCBI Taxonomy" id="1852827"/>
    <lineage>
        <taxon>Bacteria</taxon>
        <taxon>Bacteria division TA06</taxon>
    </lineage>
</organism>
<proteinExistence type="predicted"/>